<dbReference type="AlphaFoldDB" id="A0A284RRD2"/>
<dbReference type="SUPFAM" id="SSF53474">
    <property type="entry name" value="alpha/beta-Hydrolases"/>
    <property type="match status" value="1"/>
</dbReference>
<proteinExistence type="predicted"/>
<dbReference type="Pfam" id="PF12697">
    <property type="entry name" value="Abhydrolase_6"/>
    <property type="match status" value="1"/>
</dbReference>
<dbReference type="OMA" id="MAYRTTT"/>
<dbReference type="EMBL" id="FUEG01000013">
    <property type="protein sequence ID" value="SJL11255.1"/>
    <property type="molecule type" value="Genomic_DNA"/>
</dbReference>
<dbReference type="PANTHER" id="PTHR43689:SF8">
    <property type="entry name" value="ALPHA_BETA-HYDROLASES SUPERFAMILY PROTEIN"/>
    <property type="match status" value="1"/>
</dbReference>
<keyword evidence="3" id="KW-1185">Reference proteome</keyword>
<accession>A0A284RRD2</accession>
<feature type="domain" description="AB hydrolase-1" evidence="1">
    <location>
        <begin position="35"/>
        <end position="306"/>
    </location>
</feature>
<gene>
    <name evidence="2" type="ORF">ARMOST_14658</name>
</gene>
<dbReference type="Gene3D" id="3.40.50.1820">
    <property type="entry name" value="alpha/beta hydrolase"/>
    <property type="match status" value="1"/>
</dbReference>
<protein>
    <recommendedName>
        <fullName evidence="1">AB hydrolase-1 domain-containing protein</fullName>
    </recommendedName>
</protein>
<dbReference type="Proteomes" id="UP000219338">
    <property type="component" value="Unassembled WGS sequence"/>
</dbReference>
<dbReference type="InterPro" id="IPR000073">
    <property type="entry name" value="AB_hydrolase_1"/>
</dbReference>
<reference evidence="3" key="1">
    <citation type="journal article" date="2017" name="Nat. Ecol. Evol.">
        <title>Genome expansion and lineage-specific genetic innovations in the forest pathogenic fungi Armillaria.</title>
        <authorList>
            <person name="Sipos G."/>
            <person name="Prasanna A.N."/>
            <person name="Walter M.C."/>
            <person name="O'Connor E."/>
            <person name="Balint B."/>
            <person name="Krizsan K."/>
            <person name="Kiss B."/>
            <person name="Hess J."/>
            <person name="Varga T."/>
            <person name="Slot J."/>
            <person name="Riley R."/>
            <person name="Boka B."/>
            <person name="Rigling D."/>
            <person name="Barry K."/>
            <person name="Lee J."/>
            <person name="Mihaltcheva S."/>
            <person name="LaButti K."/>
            <person name="Lipzen A."/>
            <person name="Waldron R."/>
            <person name="Moloney N.M."/>
            <person name="Sperisen C."/>
            <person name="Kredics L."/>
            <person name="Vagvoelgyi C."/>
            <person name="Patrignani A."/>
            <person name="Fitzpatrick D."/>
            <person name="Nagy I."/>
            <person name="Doyle S."/>
            <person name="Anderson J.B."/>
            <person name="Grigoriev I.V."/>
            <person name="Gueldener U."/>
            <person name="Muensterkoetter M."/>
            <person name="Nagy L.G."/>
        </authorList>
    </citation>
    <scope>NUCLEOTIDE SEQUENCE [LARGE SCALE GENOMIC DNA]</scope>
    <source>
        <strain evidence="3">C18/9</strain>
    </source>
</reference>
<dbReference type="InterPro" id="IPR029058">
    <property type="entry name" value="AB_hydrolase_fold"/>
</dbReference>
<organism evidence="2 3">
    <name type="scientific">Armillaria ostoyae</name>
    <name type="common">Armillaria root rot fungus</name>
    <dbReference type="NCBI Taxonomy" id="47428"/>
    <lineage>
        <taxon>Eukaryota</taxon>
        <taxon>Fungi</taxon>
        <taxon>Dikarya</taxon>
        <taxon>Basidiomycota</taxon>
        <taxon>Agaricomycotina</taxon>
        <taxon>Agaricomycetes</taxon>
        <taxon>Agaricomycetidae</taxon>
        <taxon>Agaricales</taxon>
        <taxon>Marasmiineae</taxon>
        <taxon>Physalacriaceae</taxon>
        <taxon>Armillaria</taxon>
    </lineage>
</organism>
<dbReference type="PANTHER" id="PTHR43689">
    <property type="entry name" value="HYDROLASE"/>
    <property type="match status" value="1"/>
</dbReference>
<sequence length="323" mass="36439">MYVDNHTVETRYSCPLKCTVKRYRRDVDERPGFILIFAHGTGFHKEHWEVTIQRIFALDTLGLVREAWAVDAQTHGDAAALNAEVMEDPDFKYSVRDYAEACANVYKTHLANRIQQGKYRVILVGHSAGGSSAALATSFLDDVPFAALVLVEPTIWPEELTGPEHDSPIVTLATQAIPLRRDHWKSREDARRYLAKRIPWSMWDRRILDIYVEHGLRLDPSNGGVKLKCPPRHEAYPFANIQEAFFPITELKRVKGRLAVHLVYGEREEMISGEKKEALLKVGAIASVTQIPDAGHLVVQEAPDLLGDAIWNIIRGIECPAKL</sequence>
<dbReference type="OrthoDB" id="94039at2759"/>
<evidence type="ECO:0000313" key="2">
    <source>
        <dbReference type="EMBL" id="SJL11255.1"/>
    </source>
</evidence>
<dbReference type="STRING" id="47428.A0A284RRD2"/>
<name>A0A284RRD2_ARMOS</name>
<evidence type="ECO:0000259" key="1">
    <source>
        <dbReference type="Pfam" id="PF12697"/>
    </source>
</evidence>
<evidence type="ECO:0000313" key="3">
    <source>
        <dbReference type="Proteomes" id="UP000219338"/>
    </source>
</evidence>